<evidence type="ECO:0000259" key="1">
    <source>
        <dbReference type="Pfam" id="PF00931"/>
    </source>
</evidence>
<keyword evidence="3" id="KW-1185">Reference proteome</keyword>
<protein>
    <recommendedName>
        <fullName evidence="1">NB-ARC domain-containing protein</fullName>
    </recommendedName>
</protein>
<sequence>MAYPAVVSLKQTIHHLLISPHISILSPTRQTLQDAHKHLTSIQQSLTRSIDINCGSEKRNKLNTLDSQIREAAHQLQDSLESHTSNLFLSIQHHISSPLKIDLHHEITSFTETAKELEKNYIEELEIPNSEEENSAEIVTNSAVKMVGMSDAIADMKEHLLRITRPDYFGVYVFFGGAGNGRSIVARGVYDAVCRGEVELGQHLAASLKGRRYIIALDDVRDTEVLARLRRWLPEQNNGSIVLVTTGVVEVAEFDDSFFRFEIPVVLNEAISWRCIKGLIESRGWVVTTAFEEAGKKIADNCRGYRIVVAKVMVALLRSEKSLNLWNKLAADKDDPIFKVDDEILEL</sequence>
<dbReference type="EMBL" id="PNBA02000006">
    <property type="protein sequence ID" value="KAG6421571.1"/>
    <property type="molecule type" value="Genomic_DNA"/>
</dbReference>
<name>A0A8X8ZYV0_SALSN</name>
<dbReference type="Proteomes" id="UP000298416">
    <property type="component" value="Unassembled WGS sequence"/>
</dbReference>
<comment type="caution">
    <text evidence="2">The sequence shown here is derived from an EMBL/GenBank/DDBJ whole genome shotgun (WGS) entry which is preliminary data.</text>
</comment>
<dbReference type="InterPro" id="IPR002182">
    <property type="entry name" value="NB-ARC"/>
</dbReference>
<dbReference type="AlphaFoldDB" id="A0A8X8ZYV0"/>
<dbReference type="Gene3D" id="1.20.5.4130">
    <property type="match status" value="1"/>
</dbReference>
<dbReference type="Pfam" id="PF00931">
    <property type="entry name" value="NB-ARC"/>
    <property type="match status" value="1"/>
</dbReference>
<dbReference type="Gene3D" id="3.40.50.300">
    <property type="entry name" value="P-loop containing nucleotide triphosphate hydrolases"/>
    <property type="match status" value="1"/>
</dbReference>
<organism evidence="2">
    <name type="scientific">Salvia splendens</name>
    <name type="common">Scarlet sage</name>
    <dbReference type="NCBI Taxonomy" id="180675"/>
    <lineage>
        <taxon>Eukaryota</taxon>
        <taxon>Viridiplantae</taxon>
        <taxon>Streptophyta</taxon>
        <taxon>Embryophyta</taxon>
        <taxon>Tracheophyta</taxon>
        <taxon>Spermatophyta</taxon>
        <taxon>Magnoliopsida</taxon>
        <taxon>eudicotyledons</taxon>
        <taxon>Gunneridae</taxon>
        <taxon>Pentapetalae</taxon>
        <taxon>asterids</taxon>
        <taxon>lamiids</taxon>
        <taxon>Lamiales</taxon>
        <taxon>Lamiaceae</taxon>
        <taxon>Nepetoideae</taxon>
        <taxon>Mentheae</taxon>
        <taxon>Salviinae</taxon>
        <taxon>Salvia</taxon>
        <taxon>Salvia subgen. Calosphace</taxon>
        <taxon>core Calosphace</taxon>
    </lineage>
</organism>
<reference evidence="2" key="1">
    <citation type="submission" date="2018-01" db="EMBL/GenBank/DDBJ databases">
        <authorList>
            <person name="Mao J.F."/>
        </authorList>
    </citation>
    <scope>NUCLEOTIDE SEQUENCE</scope>
    <source>
        <strain evidence="2">Huo1</strain>
        <tissue evidence="2">Leaf</tissue>
    </source>
</reference>
<evidence type="ECO:0000313" key="2">
    <source>
        <dbReference type="EMBL" id="KAG6421571.1"/>
    </source>
</evidence>
<accession>A0A8X8ZYV0</accession>
<evidence type="ECO:0000313" key="3">
    <source>
        <dbReference type="Proteomes" id="UP000298416"/>
    </source>
</evidence>
<dbReference type="SUPFAM" id="SSF52540">
    <property type="entry name" value="P-loop containing nucleoside triphosphate hydrolases"/>
    <property type="match status" value="1"/>
</dbReference>
<feature type="domain" description="NB-ARC" evidence="1">
    <location>
        <begin position="197"/>
        <end position="257"/>
    </location>
</feature>
<reference evidence="2" key="2">
    <citation type="submission" date="2020-08" db="EMBL/GenBank/DDBJ databases">
        <title>Plant Genome Project.</title>
        <authorList>
            <person name="Zhang R.-G."/>
        </authorList>
    </citation>
    <scope>NUCLEOTIDE SEQUENCE</scope>
    <source>
        <strain evidence="2">Huo1</strain>
        <tissue evidence="2">Leaf</tissue>
    </source>
</reference>
<gene>
    <name evidence="2" type="ORF">SASPL_118128</name>
</gene>
<proteinExistence type="predicted"/>
<dbReference type="GO" id="GO:0043531">
    <property type="term" value="F:ADP binding"/>
    <property type="evidence" value="ECO:0007669"/>
    <property type="project" value="InterPro"/>
</dbReference>
<dbReference type="InterPro" id="IPR027417">
    <property type="entry name" value="P-loop_NTPase"/>
</dbReference>